<reference evidence="1 2" key="2">
    <citation type="journal article" date="2022" name="Mol. Ecol. Resour.">
        <title>The genomes of chicory, endive, great burdock and yacon provide insights into Asteraceae paleo-polyploidization history and plant inulin production.</title>
        <authorList>
            <person name="Fan W."/>
            <person name="Wang S."/>
            <person name="Wang H."/>
            <person name="Wang A."/>
            <person name="Jiang F."/>
            <person name="Liu H."/>
            <person name="Zhao H."/>
            <person name="Xu D."/>
            <person name="Zhang Y."/>
        </authorList>
    </citation>
    <scope>NUCLEOTIDE SEQUENCE [LARGE SCALE GENOMIC DNA]</scope>
    <source>
        <strain evidence="2">cv. Yunnan</strain>
        <tissue evidence="1">Leaves</tissue>
    </source>
</reference>
<keyword evidence="2" id="KW-1185">Reference proteome</keyword>
<evidence type="ECO:0000313" key="2">
    <source>
        <dbReference type="Proteomes" id="UP001056120"/>
    </source>
</evidence>
<gene>
    <name evidence="1" type="ORF">L1987_57880</name>
</gene>
<dbReference type="EMBL" id="CM042036">
    <property type="protein sequence ID" value="KAI3744788.1"/>
    <property type="molecule type" value="Genomic_DNA"/>
</dbReference>
<accession>A0ACB9DDR2</accession>
<comment type="caution">
    <text evidence="1">The sequence shown here is derived from an EMBL/GenBank/DDBJ whole genome shotgun (WGS) entry which is preliminary data.</text>
</comment>
<evidence type="ECO:0000313" key="1">
    <source>
        <dbReference type="EMBL" id="KAI3744788.1"/>
    </source>
</evidence>
<sequence length="117" mass="12742">MLGFGRMDGMVWRRMCVLSTDVGDEVSSAKAATSSGSLMNSRSISISSIDCSLLSIESEPPDSFTDVPLVLLHYRFDISCDGGTMNKMALACDVMKLRMNMSNSGTEEDDMVLNKLD</sequence>
<protein>
    <submittedName>
        <fullName evidence="1">Uncharacterized protein</fullName>
    </submittedName>
</protein>
<dbReference type="Proteomes" id="UP001056120">
    <property type="component" value="Linkage Group LG19"/>
</dbReference>
<organism evidence="1 2">
    <name type="scientific">Smallanthus sonchifolius</name>
    <dbReference type="NCBI Taxonomy" id="185202"/>
    <lineage>
        <taxon>Eukaryota</taxon>
        <taxon>Viridiplantae</taxon>
        <taxon>Streptophyta</taxon>
        <taxon>Embryophyta</taxon>
        <taxon>Tracheophyta</taxon>
        <taxon>Spermatophyta</taxon>
        <taxon>Magnoliopsida</taxon>
        <taxon>eudicotyledons</taxon>
        <taxon>Gunneridae</taxon>
        <taxon>Pentapetalae</taxon>
        <taxon>asterids</taxon>
        <taxon>campanulids</taxon>
        <taxon>Asterales</taxon>
        <taxon>Asteraceae</taxon>
        <taxon>Asteroideae</taxon>
        <taxon>Heliantheae alliance</taxon>
        <taxon>Millerieae</taxon>
        <taxon>Smallanthus</taxon>
    </lineage>
</organism>
<name>A0ACB9DDR2_9ASTR</name>
<proteinExistence type="predicted"/>
<reference evidence="2" key="1">
    <citation type="journal article" date="2022" name="Mol. Ecol. Resour.">
        <title>The genomes of chicory, endive, great burdock and yacon provide insights into Asteraceae palaeo-polyploidization history and plant inulin production.</title>
        <authorList>
            <person name="Fan W."/>
            <person name="Wang S."/>
            <person name="Wang H."/>
            <person name="Wang A."/>
            <person name="Jiang F."/>
            <person name="Liu H."/>
            <person name="Zhao H."/>
            <person name="Xu D."/>
            <person name="Zhang Y."/>
        </authorList>
    </citation>
    <scope>NUCLEOTIDE SEQUENCE [LARGE SCALE GENOMIC DNA]</scope>
    <source>
        <strain evidence="2">cv. Yunnan</strain>
    </source>
</reference>